<dbReference type="AlphaFoldDB" id="A0A167VHK7"/>
<evidence type="ECO:0000256" key="1">
    <source>
        <dbReference type="ARBA" id="ARBA00001917"/>
    </source>
</evidence>
<dbReference type="Pfam" id="PF01180">
    <property type="entry name" value="DHO_dh"/>
    <property type="match status" value="1"/>
</dbReference>
<comment type="cofactor">
    <cofactor evidence="1">
        <name>FMN</name>
        <dbReference type="ChEBI" id="CHEBI:58210"/>
    </cofactor>
</comment>
<gene>
    <name evidence="8" type="ORF">AAP_05624</name>
</gene>
<evidence type="ECO:0000256" key="2">
    <source>
        <dbReference type="ARBA" id="ARBA00004725"/>
    </source>
</evidence>
<dbReference type="PANTHER" id="PTHR48109:SF4">
    <property type="entry name" value="DIHYDROOROTATE DEHYDROGENASE (QUINONE), MITOCHONDRIAL"/>
    <property type="match status" value="1"/>
</dbReference>
<dbReference type="GO" id="GO:0004152">
    <property type="term" value="F:dihydroorotate dehydrogenase activity"/>
    <property type="evidence" value="ECO:0007669"/>
    <property type="project" value="InterPro"/>
</dbReference>
<dbReference type="EMBL" id="AZGZ01000033">
    <property type="protein sequence ID" value="KZZ87541.1"/>
    <property type="molecule type" value="Genomic_DNA"/>
</dbReference>
<keyword evidence="5" id="KW-0560">Oxidoreductase</keyword>
<keyword evidence="6" id="KW-0472">Membrane</keyword>
<dbReference type="InterPro" id="IPR005719">
    <property type="entry name" value="Dihydroorotate_DH_2"/>
</dbReference>
<comment type="pathway">
    <text evidence="2">Pyrimidine metabolism; UMP biosynthesis via de novo pathway.</text>
</comment>
<evidence type="ECO:0000259" key="7">
    <source>
        <dbReference type="Pfam" id="PF01180"/>
    </source>
</evidence>
<evidence type="ECO:0000313" key="9">
    <source>
        <dbReference type="Proteomes" id="UP000242877"/>
    </source>
</evidence>
<evidence type="ECO:0000256" key="5">
    <source>
        <dbReference type="ARBA" id="ARBA00023002"/>
    </source>
</evidence>
<dbReference type="NCBIfam" id="TIGR01036">
    <property type="entry name" value="pyrD_sub2"/>
    <property type="match status" value="1"/>
</dbReference>
<feature type="domain" description="Dihydroorotate dehydrogenase catalytic" evidence="7">
    <location>
        <begin position="137"/>
        <end position="425"/>
    </location>
</feature>
<comment type="caution">
    <text evidence="8">The sequence shown here is derived from an EMBL/GenBank/DDBJ whole genome shotgun (WGS) entry which is preliminary data.</text>
</comment>
<keyword evidence="3" id="KW-0285">Flavoprotein</keyword>
<accession>A0A167VHK7</accession>
<dbReference type="VEuPathDB" id="FungiDB:AAP_05624"/>
<dbReference type="InterPro" id="IPR050074">
    <property type="entry name" value="DHO_dehydrogenase"/>
</dbReference>
<dbReference type="InterPro" id="IPR005720">
    <property type="entry name" value="Dihydroorotate_DH_cat"/>
</dbReference>
<keyword evidence="9" id="KW-1185">Reference proteome</keyword>
<evidence type="ECO:0000313" key="8">
    <source>
        <dbReference type="EMBL" id="KZZ87541.1"/>
    </source>
</evidence>
<dbReference type="SUPFAM" id="SSF51395">
    <property type="entry name" value="FMN-linked oxidoreductases"/>
    <property type="match status" value="1"/>
</dbReference>
<dbReference type="InterPro" id="IPR013785">
    <property type="entry name" value="Aldolase_TIM"/>
</dbReference>
<keyword evidence="4" id="KW-0288">FMN</keyword>
<dbReference type="OrthoDB" id="14784at2759"/>
<evidence type="ECO:0000256" key="6">
    <source>
        <dbReference type="ARBA" id="ARBA00023136"/>
    </source>
</evidence>
<sequence length="513" mass="54663">MTLPIYRAVAGRLPLRATTASAPRLGSAGLRFASTSTPASSSATAAAAAAAKAAPVKKGKRSYGTIAAAASVVSVAGYFYFTDNRSSAHRYIFPPLLRLLIPDGERAHEFTIDFLKTSYKYGFHPRERGNPDAKGDLMVNIFGYNVLNPIGIAAGLDKNADVPDPFLAIGPGIVEVGGITPLPQPGNPGTRIFRIPSQQALINRCGLNSKGADYVAETLRARVADFAKREGFGAGDVAERRVLDGEAGVPPGSLTEGKLFAVQIAKNKTTPNDDIEAIKRDYVYCVDKLGKYADILVVNVSSPNMPGLRDLQANHPLTQILSSVVDAAAKIDRKTKPFVMVKVSPDQDSQDQLAGVCSAVWASGVHGVIVGNTTSKRPAPLPETGNLSKDEQKTLTETGGFSGPHLVGTTIDMVARYRDMLEKPIREGTIKPRPESESMVSKLPDASTWDKNARKVLFASGGITNAQNVLDAQKAGAKCAMIFTTLVYNGTGTVTRMKSEMRDIMKKDNSASN</sequence>
<reference evidence="8 9" key="1">
    <citation type="journal article" date="2016" name="Genome Biol. Evol.">
        <title>Divergent and convergent evolution of fungal pathogenicity.</title>
        <authorList>
            <person name="Shang Y."/>
            <person name="Xiao G."/>
            <person name="Zheng P."/>
            <person name="Cen K."/>
            <person name="Zhan S."/>
            <person name="Wang C."/>
        </authorList>
    </citation>
    <scope>NUCLEOTIDE SEQUENCE [LARGE SCALE GENOMIC DNA]</scope>
    <source>
        <strain evidence="8 9">ARSEF 7405</strain>
    </source>
</reference>
<dbReference type="Proteomes" id="UP000242877">
    <property type="component" value="Unassembled WGS sequence"/>
</dbReference>
<dbReference type="PANTHER" id="PTHR48109">
    <property type="entry name" value="DIHYDROOROTATE DEHYDROGENASE (QUINONE), MITOCHONDRIAL-RELATED"/>
    <property type="match status" value="1"/>
</dbReference>
<dbReference type="GO" id="GO:0005743">
    <property type="term" value="C:mitochondrial inner membrane"/>
    <property type="evidence" value="ECO:0007669"/>
    <property type="project" value="TreeGrafter"/>
</dbReference>
<protein>
    <submittedName>
        <fullName evidence="8">Aldolase-type TIM barrel</fullName>
    </submittedName>
</protein>
<proteinExistence type="predicted"/>
<name>A0A167VHK7_9EURO</name>
<evidence type="ECO:0000256" key="3">
    <source>
        <dbReference type="ARBA" id="ARBA00022630"/>
    </source>
</evidence>
<dbReference type="FunFam" id="3.20.20.70:FF:000242">
    <property type="entry name" value="Dihydroorotate reductase PyrE"/>
    <property type="match status" value="1"/>
</dbReference>
<dbReference type="GO" id="GO:0009220">
    <property type="term" value="P:pyrimidine ribonucleotide biosynthetic process"/>
    <property type="evidence" value="ECO:0007669"/>
    <property type="project" value="TreeGrafter"/>
</dbReference>
<evidence type="ECO:0000256" key="4">
    <source>
        <dbReference type="ARBA" id="ARBA00022643"/>
    </source>
</evidence>
<dbReference type="GO" id="GO:0006207">
    <property type="term" value="P:'de novo' pyrimidine nucleobase biosynthetic process"/>
    <property type="evidence" value="ECO:0007669"/>
    <property type="project" value="InterPro"/>
</dbReference>
<dbReference type="CDD" id="cd04738">
    <property type="entry name" value="DHOD_2_like"/>
    <property type="match status" value="1"/>
</dbReference>
<dbReference type="Gene3D" id="3.20.20.70">
    <property type="entry name" value="Aldolase class I"/>
    <property type="match status" value="1"/>
</dbReference>
<organism evidence="8 9">
    <name type="scientific">Ascosphaera apis ARSEF 7405</name>
    <dbReference type="NCBI Taxonomy" id="392613"/>
    <lineage>
        <taxon>Eukaryota</taxon>
        <taxon>Fungi</taxon>
        <taxon>Dikarya</taxon>
        <taxon>Ascomycota</taxon>
        <taxon>Pezizomycotina</taxon>
        <taxon>Eurotiomycetes</taxon>
        <taxon>Eurotiomycetidae</taxon>
        <taxon>Onygenales</taxon>
        <taxon>Ascosphaeraceae</taxon>
        <taxon>Ascosphaera</taxon>
    </lineage>
</organism>